<name>A0A226DLD8_FOLCA</name>
<evidence type="ECO:0000313" key="2">
    <source>
        <dbReference type="Proteomes" id="UP000198287"/>
    </source>
</evidence>
<organism evidence="1 2">
    <name type="scientific">Folsomia candida</name>
    <name type="common">Springtail</name>
    <dbReference type="NCBI Taxonomy" id="158441"/>
    <lineage>
        <taxon>Eukaryota</taxon>
        <taxon>Metazoa</taxon>
        <taxon>Ecdysozoa</taxon>
        <taxon>Arthropoda</taxon>
        <taxon>Hexapoda</taxon>
        <taxon>Collembola</taxon>
        <taxon>Entomobryomorpha</taxon>
        <taxon>Isotomoidea</taxon>
        <taxon>Isotomidae</taxon>
        <taxon>Proisotominae</taxon>
        <taxon>Folsomia</taxon>
    </lineage>
</organism>
<dbReference type="Proteomes" id="UP000198287">
    <property type="component" value="Unassembled WGS sequence"/>
</dbReference>
<sequence>MKMKKDLLMGWIFRKSWFFVLRARVEMRRRGVCSLVNTTKIGLPSLSRKSRELIPGQQGLIFKVRGKRGPGGDEKRSQFVVTSILKVFVLRQVVIHSSVAWCRGFAKWLVERIRRFGQVFTPARGLVVLDAGVTRRREFQMRKCPSPTLSRRLFFRPRVASSPALFHHTQEDQLT</sequence>
<keyword evidence="2" id="KW-1185">Reference proteome</keyword>
<dbReference type="EMBL" id="LNIX01000017">
    <property type="protein sequence ID" value="OXA45654.1"/>
    <property type="molecule type" value="Genomic_DNA"/>
</dbReference>
<reference evidence="1 2" key="1">
    <citation type="submission" date="2015-12" db="EMBL/GenBank/DDBJ databases">
        <title>The genome of Folsomia candida.</title>
        <authorList>
            <person name="Faddeeva A."/>
            <person name="Derks M.F."/>
            <person name="Anvar Y."/>
            <person name="Smit S."/>
            <person name="Van Straalen N."/>
            <person name="Roelofs D."/>
        </authorList>
    </citation>
    <scope>NUCLEOTIDE SEQUENCE [LARGE SCALE GENOMIC DNA]</scope>
    <source>
        <strain evidence="1 2">VU population</strain>
        <tissue evidence="1">Whole body</tissue>
    </source>
</reference>
<dbReference type="AlphaFoldDB" id="A0A226DLD8"/>
<accession>A0A226DLD8</accession>
<comment type="caution">
    <text evidence="1">The sequence shown here is derived from an EMBL/GenBank/DDBJ whole genome shotgun (WGS) entry which is preliminary data.</text>
</comment>
<proteinExistence type="predicted"/>
<gene>
    <name evidence="1" type="ORF">Fcan01_19610</name>
</gene>
<evidence type="ECO:0000313" key="1">
    <source>
        <dbReference type="EMBL" id="OXA45654.1"/>
    </source>
</evidence>
<protein>
    <submittedName>
        <fullName evidence="1">Uncharacterized protein</fullName>
    </submittedName>
</protein>